<evidence type="ECO:0008006" key="2">
    <source>
        <dbReference type="Google" id="ProtNLM"/>
    </source>
</evidence>
<protein>
    <recommendedName>
        <fullName evidence="2">RING-H2 finger protein ATL63</fullName>
    </recommendedName>
</protein>
<proteinExistence type="predicted"/>
<dbReference type="PANTHER" id="PTHR33223">
    <property type="entry name" value="CCHC-TYPE DOMAIN-CONTAINING PROTEIN"/>
    <property type="match status" value="1"/>
</dbReference>
<reference evidence="1" key="2">
    <citation type="journal article" date="2024" name="Plant">
        <title>Genomic evolution and insights into agronomic trait innovations of Sesamum species.</title>
        <authorList>
            <person name="Miao H."/>
            <person name="Wang L."/>
            <person name="Qu L."/>
            <person name="Liu H."/>
            <person name="Sun Y."/>
            <person name="Le M."/>
            <person name="Wang Q."/>
            <person name="Wei S."/>
            <person name="Zheng Y."/>
            <person name="Lin W."/>
            <person name="Duan Y."/>
            <person name="Cao H."/>
            <person name="Xiong S."/>
            <person name="Wang X."/>
            <person name="Wei L."/>
            <person name="Li C."/>
            <person name="Ma Q."/>
            <person name="Ju M."/>
            <person name="Zhao R."/>
            <person name="Li G."/>
            <person name="Mu C."/>
            <person name="Tian Q."/>
            <person name="Mei H."/>
            <person name="Zhang T."/>
            <person name="Gao T."/>
            <person name="Zhang H."/>
        </authorList>
    </citation>
    <scope>NUCLEOTIDE SEQUENCE</scope>
    <source>
        <strain evidence="1">G02</strain>
    </source>
</reference>
<comment type="caution">
    <text evidence="1">The sequence shown here is derived from an EMBL/GenBank/DDBJ whole genome shotgun (WGS) entry which is preliminary data.</text>
</comment>
<reference evidence="1" key="1">
    <citation type="submission" date="2020-06" db="EMBL/GenBank/DDBJ databases">
        <authorList>
            <person name="Li T."/>
            <person name="Hu X."/>
            <person name="Zhang T."/>
            <person name="Song X."/>
            <person name="Zhang H."/>
            <person name="Dai N."/>
            <person name="Sheng W."/>
            <person name="Hou X."/>
            <person name="Wei L."/>
        </authorList>
    </citation>
    <scope>NUCLEOTIDE SEQUENCE</scope>
    <source>
        <strain evidence="1">G02</strain>
        <tissue evidence="1">Leaf</tissue>
    </source>
</reference>
<sequence length="162" mass="18449">MNNSGQLAQFDPKIERTFHRYKNTIERSETNGSFDTKEQLAIVATIMENMRVVERSMIEYSLTTVDVTISNIAKPTVQVNYFEIKSAVIQIIQPSVQFSSLPDEDPNKHLANFLEICDNFKFNGVSDDAVRLRIFPFSLCDTAKDWLQPVYAGSITTWAAFI</sequence>
<name>A0AAW2KR64_SESRA</name>
<organism evidence="1">
    <name type="scientific">Sesamum radiatum</name>
    <name type="common">Black benniseed</name>
    <dbReference type="NCBI Taxonomy" id="300843"/>
    <lineage>
        <taxon>Eukaryota</taxon>
        <taxon>Viridiplantae</taxon>
        <taxon>Streptophyta</taxon>
        <taxon>Embryophyta</taxon>
        <taxon>Tracheophyta</taxon>
        <taxon>Spermatophyta</taxon>
        <taxon>Magnoliopsida</taxon>
        <taxon>eudicotyledons</taxon>
        <taxon>Gunneridae</taxon>
        <taxon>Pentapetalae</taxon>
        <taxon>asterids</taxon>
        <taxon>lamiids</taxon>
        <taxon>Lamiales</taxon>
        <taxon>Pedaliaceae</taxon>
        <taxon>Sesamum</taxon>
    </lineage>
</organism>
<evidence type="ECO:0000313" key="1">
    <source>
        <dbReference type="EMBL" id="KAL0309229.1"/>
    </source>
</evidence>
<accession>A0AAW2KR64</accession>
<dbReference type="PANTHER" id="PTHR33223:SF11">
    <property type="entry name" value="ELEMENT PROTEIN, PUTATIVE-RELATED"/>
    <property type="match status" value="1"/>
</dbReference>
<gene>
    <name evidence="1" type="ORF">Sradi_5865200</name>
</gene>
<dbReference type="EMBL" id="JACGWJ010000027">
    <property type="protein sequence ID" value="KAL0309229.1"/>
    <property type="molecule type" value="Genomic_DNA"/>
</dbReference>
<dbReference type="AlphaFoldDB" id="A0AAW2KR64"/>